<evidence type="ECO:0000313" key="4">
    <source>
        <dbReference type="Proteomes" id="UP001501444"/>
    </source>
</evidence>
<organism evidence="3 4">
    <name type="scientific">Dactylosporangium salmoneum</name>
    <dbReference type="NCBI Taxonomy" id="53361"/>
    <lineage>
        <taxon>Bacteria</taxon>
        <taxon>Bacillati</taxon>
        <taxon>Actinomycetota</taxon>
        <taxon>Actinomycetes</taxon>
        <taxon>Micromonosporales</taxon>
        <taxon>Micromonosporaceae</taxon>
        <taxon>Dactylosporangium</taxon>
    </lineage>
</organism>
<comment type="caution">
    <text evidence="3">The sequence shown here is derived from an EMBL/GenBank/DDBJ whole genome shotgun (WGS) entry which is preliminary data.</text>
</comment>
<dbReference type="SUPFAM" id="SSF55874">
    <property type="entry name" value="ATPase domain of HSP90 chaperone/DNA topoisomerase II/histidine kinase"/>
    <property type="match status" value="1"/>
</dbReference>
<dbReference type="CDD" id="cd16936">
    <property type="entry name" value="HATPase_RsbW-like"/>
    <property type="match status" value="1"/>
</dbReference>
<dbReference type="EMBL" id="BAAARV010000096">
    <property type="protein sequence ID" value="GAA2385216.1"/>
    <property type="molecule type" value="Genomic_DNA"/>
</dbReference>
<dbReference type="Proteomes" id="UP001501444">
    <property type="component" value="Unassembled WGS sequence"/>
</dbReference>
<dbReference type="Gene3D" id="3.30.565.10">
    <property type="entry name" value="Histidine kinase-like ATPase, C-terminal domain"/>
    <property type="match status" value="1"/>
</dbReference>
<gene>
    <name evidence="3" type="ORF">GCM10010170_095060</name>
</gene>
<sequence>MSIALRLVLHLPRDAATVPLVRRLLDQALRTLGVADGCRDDVGLILTEACANVIEHALEIDDYEIVIEVSGERCVLHVVNAGSLVDASLLAPVSPAPAGPAADAEMPGEPVLDEHGRGLHIIRSLADELYLTPSLTGGLLLQAVISLRWTADAEVWQRH</sequence>
<accession>A0ABP5UPK8</accession>
<keyword evidence="1" id="KW-0723">Serine/threonine-protein kinase</keyword>
<dbReference type="Pfam" id="PF13581">
    <property type="entry name" value="HATPase_c_2"/>
    <property type="match status" value="1"/>
</dbReference>
<keyword evidence="4" id="KW-1185">Reference proteome</keyword>
<dbReference type="PANTHER" id="PTHR35526:SF3">
    <property type="entry name" value="ANTI-SIGMA-F FACTOR RSBW"/>
    <property type="match status" value="1"/>
</dbReference>
<evidence type="ECO:0000313" key="3">
    <source>
        <dbReference type="EMBL" id="GAA2385216.1"/>
    </source>
</evidence>
<dbReference type="InterPro" id="IPR003594">
    <property type="entry name" value="HATPase_dom"/>
</dbReference>
<reference evidence="4" key="1">
    <citation type="journal article" date="2019" name="Int. J. Syst. Evol. Microbiol.">
        <title>The Global Catalogue of Microorganisms (GCM) 10K type strain sequencing project: providing services to taxonomists for standard genome sequencing and annotation.</title>
        <authorList>
            <consortium name="The Broad Institute Genomics Platform"/>
            <consortium name="The Broad Institute Genome Sequencing Center for Infectious Disease"/>
            <person name="Wu L."/>
            <person name="Ma J."/>
        </authorList>
    </citation>
    <scope>NUCLEOTIDE SEQUENCE [LARGE SCALE GENOMIC DNA]</scope>
    <source>
        <strain evidence="4">JCM 3272</strain>
    </source>
</reference>
<name>A0ABP5UPK8_9ACTN</name>
<protein>
    <recommendedName>
        <fullName evidence="2">Histidine kinase/HSP90-like ATPase domain-containing protein</fullName>
    </recommendedName>
</protein>
<feature type="domain" description="Histidine kinase/HSP90-like ATPase" evidence="2">
    <location>
        <begin position="12"/>
        <end position="131"/>
    </location>
</feature>
<keyword evidence="1" id="KW-0418">Kinase</keyword>
<evidence type="ECO:0000256" key="1">
    <source>
        <dbReference type="ARBA" id="ARBA00022527"/>
    </source>
</evidence>
<dbReference type="PANTHER" id="PTHR35526">
    <property type="entry name" value="ANTI-SIGMA-F FACTOR RSBW-RELATED"/>
    <property type="match status" value="1"/>
</dbReference>
<evidence type="ECO:0000259" key="2">
    <source>
        <dbReference type="Pfam" id="PF13581"/>
    </source>
</evidence>
<dbReference type="InterPro" id="IPR050267">
    <property type="entry name" value="Anti-sigma-factor_SerPK"/>
</dbReference>
<keyword evidence="1" id="KW-0808">Transferase</keyword>
<proteinExistence type="predicted"/>
<dbReference type="InterPro" id="IPR036890">
    <property type="entry name" value="HATPase_C_sf"/>
</dbReference>